<dbReference type="Proteomes" id="UP000011721">
    <property type="component" value="Chromosome"/>
</dbReference>
<dbReference type="STRING" id="1167006.UWK_00908"/>
<dbReference type="PANTHER" id="PTHR44688:SF16">
    <property type="entry name" value="DNA-BINDING TRANSCRIPTIONAL ACTIVATOR DEVR_DOSR"/>
    <property type="match status" value="1"/>
</dbReference>
<dbReference type="PROSITE" id="PS50043">
    <property type="entry name" value="HTH_LUXR_2"/>
    <property type="match status" value="1"/>
</dbReference>
<keyword evidence="3" id="KW-0804">Transcription</keyword>
<dbReference type="eggNOG" id="COG2197">
    <property type="taxonomic scope" value="Bacteria"/>
</dbReference>
<keyword evidence="4" id="KW-0175">Coiled coil</keyword>
<dbReference type="InterPro" id="IPR000792">
    <property type="entry name" value="Tscrpt_reg_LuxR_C"/>
</dbReference>
<evidence type="ECO:0000256" key="1">
    <source>
        <dbReference type="ARBA" id="ARBA00023015"/>
    </source>
</evidence>
<gene>
    <name evidence="6" type="ordered locus">UWK_00908</name>
</gene>
<organism evidence="6 7">
    <name type="scientific">Desulfocapsa sulfexigens (strain DSM 10523 / SB164P1)</name>
    <dbReference type="NCBI Taxonomy" id="1167006"/>
    <lineage>
        <taxon>Bacteria</taxon>
        <taxon>Pseudomonadati</taxon>
        <taxon>Thermodesulfobacteriota</taxon>
        <taxon>Desulfobulbia</taxon>
        <taxon>Desulfobulbales</taxon>
        <taxon>Desulfocapsaceae</taxon>
        <taxon>Desulfocapsa</taxon>
    </lineage>
</organism>
<dbReference type="PATRIC" id="fig|1167006.5.peg.1020"/>
<dbReference type="OrthoDB" id="5429992at2"/>
<dbReference type="Gene3D" id="3.30.450.20">
    <property type="entry name" value="PAS domain"/>
    <property type="match status" value="1"/>
</dbReference>
<keyword evidence="1" id="KW-0805">Transcription regulation</keyword>
<dbReference type="SMART" id="SM00421">
    <property type="entry name" value="HTH_LUXR"/>
    <property type="match status" value="1"/>
</dbReference>
<reference evidence="7" key="1">
    <citation type="journal article" date="2013" name="Stand. Genomic Sci.">
        <title>Complete genome sequence of Desulfocapsa sulfexigens, a marine deltaproteobacterium specialized in disproportionating inorganic sulfur compounds.</title>
        <authorList>
            <person name="Finster K.W."/>
            <person name="Kjeldsen K.U."/>
            <person name="Kube M."/>
            <person name="Reinhardt R."/>
            <person name="Mussmann M."/>
            <person name="Amann R."/>
            <person name="Schreiber L."/>
        </authorList>
    </citation>
    <scope>NUCLEOTIDE SEQUENCE [LARGE SCALE GENOMIC DNA]</scope>
    <source>
        <strain evidence="7">DSM 10523 / SB164P1</strain>
    </source>
</reference>
<dbReference type="RefSeq" id="WP_015403178.1">
    <property type="nucleotide sequence ID" value="NC_020304.1"/>
</dbReference>
<sequence>MNDHMYEIIVDSLSAHVAVLDDKGVIVKTNRAWQEYGEENGLEGKTDSLGVNYLNICEAATACGDPEGELVVVGIQKVLAGELLEFVIQYPCHSPSRRRWFNLRVLPYLSEAEHWVMLVHEDVTPLFLAQEELQQKEEELRLKSEKLEEVNVALKVLLEHRERGLADLEQRMTANIHELVLPYAEKLKNSLKNPRERTLIDIVENNLNDIISPFLNRLSSLNLLLTPQEVEVAALIRTGKSSQEIGDVLGVSVSTISFHRKNLRRKLGLQDRTMNLRTYLLSLQ</sequence>
<dbReference type="GO" id="GO:0006355">
    <property type="term" value="P:regulation of DNA-templated transcription"/>
    <property type="evidence" value="ECO:0007669"/>
    <property type="project" value="InterPro"/>
</dbReference>
<dbReference type="AlphaFoldDB" id="M1P730"/>
<dbReference type="PRINTS" id="PR00038">
    <property type="entry name" value="HTHLUXR"/>
</dbReference>
<feature type="coiled-coil region" evidence="4">
    <location>
        <begin position="126"/>
        <end position="153"/>
    </location>
</feature>
<dbReference type="InterPro" id="IPR016032">
    <property type="entry name" value="Sig_transdc_resp-reg_C-effctor"/>
</dbReference>
<evidence type="ECO:0000259" key="5">
    <source>
        <dbReference type="PROSITE" id="PS50043"/>
    </source>
</evidence>
<dbReference type="Pfam" id="PF00196">
    <property type="entry name" value="GerE"/>
    <property type="match status" value="1"/>
</dbReference>
<name>M1P730_DESSD</name>
<protein>
    <submittedName>
        <fullName evidence="6">CheY-like receiver and HTH DNA-binding domain-containing response regulator</fullName>
    </submittedName>
</protein>
<evidence type="ECO:0000256" key="3">
    <source>
        <dbReference type="ARBA" id="ARBA00023163"/>
    </source>
</evidence>
<evidence type="ECO:0000256" key="4">
    <source>
        <dbReference type="SAM" id="Coils"/>
    </source>
</evidence>
<dbReference type="SUPFAM" id="SSF46894">
    <property type="entry name" value="C-terminal effector domain of the bipartite response regulators"/>
    <property type="match status" value="1"/>
</dbReference>
<keyword evidence="2 6" id="KW-0238">DNA-binding</keyword>
<dbReference type="GO" id="GO:0003677">
    <property type="term" value="F:DNA binding"/>
    <property type="evidence" value="ECO:0007669"/>
    <property type="project" value="UniProtKB-KW"/>
</dbReference>
<dbReference type="EMBL" id="CP003985">
    <property type="protein sequence ID" value="AGF77482.1"/>
    <property type="molecule type" value="Genomic_DNA"/>
</dbReference>
<dbReference type="HOGENOM" id="CLU_979084_0_0_7"/>
<feature type="domain" description="HTH luxR-type" evidence="5">
    <location>
        <begin position="218"/>
        <end position="283"/>
    </location>
</feature>
<dbReference type="KEGG" id="dsf:UWK_00908"/>
<dbReference type="PROSITE" id="PS00622">
    <property type="entry name" value="HTH_LUXR_1"/>
    <property type="match status" value="1"/>
</dbReference>
<evidence type="ECO:0000313" key="6">
    <source>
        <dbReference type="EMBL" id="AGF77482.1"/>
    </source>
</evidence>
<dbReference type="Gene3D" id="1.10.10.10">
    <property type="entry name" value="Winged helix-like DNA-binding domain superfamily/Winged helix DNA-binding domain"/>
    <property type="match status" value="1"/>
</dbReference>
<proteinExistence type="predicted"/>
<dbReference type="PANTHER" id="PTHR44688">
    <property type="entry name" value="DNA-BINDING TRANSCRIPTIONAL ACTIVATOR DEVR_DOSR"/>
    <property type="match status" value="1"/>
</dbReference>
<evidence type="ECO:0000313" key="7">
    <source>
        <dbReference type="Proteomes" id="UP000011721"/>
    </source>
</evidence>
<keyword evidence="7" id="KW-1185">Reference proteome</keyword>
<evidence type="ECO:0000256" key="2">
    <source>
        <dbReference type="ARBA" id="ARBA00023125"/>
    </source>
</evidence>
<dbReference type="CDD" id="cd06170">
    <property type="entry name" value="LuxR_C_like"/>
    <property type="match status" value="1"/>
</dbReference>
<accession>M1P730</accession>
<dbReference type="InterPro" id="IPR036388">
    <property type="entry name" value="WH-like_DNA-bd_sf"/>
</dbReference>